<proteinExistence type="inferred from homology"/>
<dbReference type="Gramene" id="TraesKAR2D01G0184840.1">
    <property type="protein sequence ID" value="cds.TraesKAR2D01G0184840.1"/>
    <property type="gene ID" value="TraesKAR2D01G0184840"/>
</dbReference>
<name>A0A3B6DBX1_WHEAT</name>
<comment type="similarity">
    <text evidence="4">Belongs to the cytochrome P450 family.</text>
</comment>
<keyword evidence="4" id="KW-0560">Oxidoreductase</keyword>
<evidence type="ECO:0000256" key="4">
    <source>
        <dbReference type="RuleBase" id="RU000461"/>
    </source>
</evidence>
<evidence type="ECO:0000313" key="5">
    <source>
        <dbReference type="EnsemblPlants" id="TraesCS2D02G238400.1.cds1"/>
    </source>
</evidence>
<dbReference type="Gramene" id="TraesRN2D0100556100.1">
    <property type="protein sequence ID" value="TraesRN2D0100556100.1"/>
    <property type="gene ID" value="TraesRN2D0100556100"/>
</dbReference>
<dbReference type="OMA" id="IRISNWC"/>
<accession>A0A3B6DBX1</accession>
<dbReference type="PRINTS" id="PR00465">
    <property type="entry name" value="EP450IV"/>
</dbReference>
<comment type="cofactor">
    <cofactor evidence="3">
        <name>heme</name>
        <dbReference type="ChEBI" id="CHEBI:30413"/>
    </cofactor>
</comment>
<dbReference type="EnsemblPlants" id="TraesCS2D02G238400.1">
    <property type="protein sequence ID" value="TraesCS2D02G238400.1.cds1"/>
    <property type="gene ID" value="TraesCS2D02G238400"/>
</dbReference>
<reference evidence="5" key="1">
    <citation type="submission" date="2018-08" db="EMBL/GenBank/DDBJ databases">
        <authorList>
            <person name="Rossello M."/>
        </authorList>
    </citation>
    <scope>NUCLEOTIDE SEQUENCE [LARGE SCALE GENOMIC DNA]</scope>
    <source>
        <strain evidence="5">cv. Chinese Spring</strain>
    </source>
</reference>
<evidence type="ECO:0000313" key="6">
    <source>
        <dbReference type="Proteomes" id="UP000019116"/>
    </source>
</evidence>
<dbReference type="OrthoDB" id="685036at2759"/>
<dbReference type="GO" id="GO:0004497">
    <property type="term" value="F:monooxygenase activity"/>
    <property type="evidence" value="ECO:0007669"/>
    <property type="project" value="UniProtKB-KW"/>
</dbReference>
<dbReference type="PANTHER" id="PTHR47951:SF3">
    <property type="entry name" value="CYTOCHROME P450, FAMILY 706, SUBFAMILY A, POLYPEPTIDE 4"/>
    <property type="match status" value="1"/>
</dbReference>
<dbReference type="SMR" id="A0A3B6DBX1"/>
<keyword evidence="1 3" id="KW-0479">Metal-binding</keyword>
<keyword evidence="2 3" id="KW-0408">Iron</keyword>
<dbReference type="InterPro" id="IPR036396">
    <property type="entry name" value="Cyt_P450_sf"/>
</dbReference>
<dbReference type="Gramene" id="TraesCS2D02G238400.1">
    <property type="protein sequence ID" value="TraesCS2D02G238400.1.cds1"/>
    <property type="gene ID" value="TraesCS2D02G238400"/>
</dbReference>
<dbReference type="GO" id="GO:0020037">
    <property type="term" value="F:heme binding"/>
    <property type="evidence" value="ECO:0007669"/>
    <property type="project" value="InterPro"/>
</dbReference>
<dbReference type="PANTHER" id="PTHR47951">
    <property type="entry name" value="OS08G0547900 PROTEIN"/>
    <property type="match status" value="1"/>
</dbReference>
<keyword evidence="3 4" id="KW-0349">Heme</keyword>
<protein>
    <recommendedName>
        <fullName evidence="7">Cytochrome P450</fullName>
    </recommendedName>
</protein>
<evidence type="ECO:0000256" key="2">
    <source>
        <dbReference type="ARBA" id="ARBA00023004"/>
    </source>
</evidence>
<organism evidence="5">
    <name type="scientific">Triticum aestivum</name>
    <name type="common">Wheat</name>
    <dbReference type="NCBI Taxonomy" id="4565"/>
    <lineage>
        <taxon>Eukaryota</taxon>
        <taxon>Viridiplantae</taxon>
        <taxon>Streptophyta</taxon>
        <taxon>Embryophyta</taxon>
        <taxon>Tracheophyta</taxon>
        <taxon>Spermatophyta</taxon>
        <taxon>Magnoliopsida</taxon>
        <taxon>Liliopsida</taxon>
        <taxon>Poales</taxon>
        <taxon>Poaceae</taxon>
        <taxon>BOP clade</taxon>
        <taxon>Pooideae</taxon>
        <taxon>Triticodae</taxon>
        <taxon>Triticeae</taxon>
        <taxon>Triticinae</taxon>
        <taxon>Triticum</taxon>
    </lineage>
</organism>
<dbReference type="Proteomes" id="UP000019116">
    <property type="component" value="Chromosome 2D"/>
</dbReference>
<feature type="binding site" description="axial binding residue" evidence="3">
    <location>
        <position position="48"/>
    </location>
    <ligand>
        <name>heme</name>
        <dbReference type="ChEBI" id="CHEBI:30413"/>
    </ligand>
    <ligandPart>
        <name>Fe</name>
        <dbReference type="ChEBI" id="CHEBI:18248"/>
    </ligandPart>
</feature>
<dbReference type="Gramene" id="TraesCAD_scaffold_005312_01G000100.1">
    <property type="protein sequence ID" value="TraesCAD_scaffold_005312_01G000100.1"/>
    <property type="gene ID" value="TraesCAD_scaffold_005312_01G000100"/>
</dbReference>
<evidence type="ECO:0008006" key="7">
    <source>
        <dbReference type="Google" id="ProtNLM"/>
    </source>
</evidence>
<evidence type="ECO:0000256" key="1">
    <source>
        <dbReference type="ARBA" id="ARBA00022723"/>
    </source>
</evidence>
<sequence length="106" mass="12009">MWAIMRDPKAWERAVEFVPERFLDKAAAVEFWGKDYEFIPFGSGRRLCPGPSMAERVVSFVLALLLHAFEWRLPGGVAADKLDVTEKFTTVNTLVVRLRAVLVVVT</sequence>
<dbReference type="PROSITE" id="PS00086">
    <property type="entry name" value="CYTOCHROME_P450"/>
    <property type="match status" value="1"/>
</dbReference>
<dbReference type="GO" id="GO:0005506">
    <property type="term" value="F:iron ion binding"/>
    <property type="evidence" value="ECO:0007669"/>
    <property type="project" value="InterPro"/>
</dbReference>
<dbReference type="Gramene" id="TraesCLE_scaffold_028492_01G000100.1">
    <property type="protein sequence ID" value="TraesCLE_scaffold_028492_01G000100.1"/>
    <property type="gene ID" value="TraesCLE_scaffold_028492_01G000100"/>
</dbReference>
<dbReference type="InterPro" id="IPR017972">
    <property type="entry name" value="Cyt_P450_CS"/>
</dbReference>
<dbReference type="GO" id="GO:0016705">
    <property type="term" value="F:oxidoreductase activity, acting on paired donors, with incorporation or reduction of molecular oxygen"/>
    <property type="evidence" value="ECO:0007669"/>
    <property type="project" value="InterPro"/>
</dbReference>
<dbReference type="STRING" id="4565.A0A3B6DBX1"/>
<dbReference type="Gramene" id="TraesCS2D03G0522100.1">
    <property type="protein sequence ID" value="TraesCS2D03G0522100.1.CDS1"/>
    <property type="gene ID" value="TraesCS2D03G0522100"/>
</dbReference>
<reference evidence="5" key="2">
    <citation type="submission" date="2018-10" db="UniProtKB">
        <authorList>
            <consortium name="EnsemblPlants"/>
        </authorList>
    </citation>
    <scope>IDENTIFICATION</scope>
</reference>
<dbReference type="AlphaFoldDB" id="A0A3B6DBX1"/>
<dbReference type="Pfam" id="PF00067">
    <property type="entry name" value="p450"/>
    <property type="match status" value="1"/>
</dbReference>
<keyword evidence="4" id="KW-0503">Monooxygenase</keyword>
<dbReference type="InterPro" id="IPR002403">
    <property type="entry name" value="Cyt_P450_E_grp-IV"/>
</dbReference>
<dbReference type="Gene3D" id="1.10.630.10">
    <property type="entry name" value="Cytochrome P450"/>
    <property type="match status" value="1"/>
</dbReference>
<dbReference type="InterPro" id="IPR001128">
    <property type="entry name" value="Cyt_P450"/>
</dbReference>
<evidence type="ECO:0000256" key="3">
    <source>
        <dbReference type="PIRSR" id="PIRSR602403-1"/>
    </source>
</evidence>
<dbReference type="SUPFAM" id="SSF48264">
    <property type="entry name" value="Cytochrome P450"/>
    <property type="match status" value="1"/>
</dbReference>
<keyword evidence="6" id="KW-1185">Reference proteome</keyword>